<accession>A0A9E9LTZ8</accession>
<dbReference type="Pfam" id="PF10052">
    <property type="entry name" value="DUF2288"/>
    <property type="match status" value="1"/>
</dbReference>
<proteinExistence type="predicted"/>
<dbReference type="Proteomes" id="UP001156215">
    <property type="component" value="Chromosome"/>
</dbReference>
<keyword evidence="2" id="KW-1185">Reference proteome</keyword>
<dbReference type="InterPro" id="IPR018741">
    <property type="entry name" value="DUF2288"/>
</dbReference>
<dbReference type="RefSeq" id="WP_269308120.1">
    <property type="nucleotide sequence ID" value="NZ_CP098242.1"/>
</dbReference>
<dbReference type="KEGG" id="ovb:NB640_07485"/>
<evidence type="ECO:0000313" key="1">
    <source>
        <dbReference type="EMBL" id="WAW09126.1"/>
    </source>
</evidence>
<organism evidence="1 2">
    <name type="scientific">Oxalobacter vibrioformis</name>
    <dbReference type="NCBI Taxonomy" id="933080"/>
    <lineage>
        <taxon>Bacteria</taxon>
        <taxon>Pseudomonadati</taxon>
        <taxon>Pseudomonadota</taxon>
        <taxon>Betaproteobacteria</taxon>
        <taxon>Burkholderiales</taxon>
        <taxon>Oxalobacteraceae</taxon>
        <taxon>Oxalobacter</taxon>
    </lineage>
</organism>
<protein>
    <submittedName>
        <fullName evidence="1">DUF2288 domain-containing protein</fullName>
    </submittedName>
</protein>
<name>A0A9E9LTZ8_9BURK</name>
<dbReference type="EMBL" id="CP098242">
    <property type="protein sequence ID" value="WAW09126.1"/>
    <property type="molecule type" value="Genomic_DNA"/>
</dbReference>
<gene>
    <name evidence="1" type="ORF">NB640_07485</name>
</gene>
<evidence type="ECO:0000313" key="2">
    <source>
        <dbReference type="Proteomes" id="UP001156215"/>
    </source>
</evidence>
<dbReference type="AlphaFoldDB" id="A0A9E9LTZ8"/>
<sequence>MKMSLQEQEFLHAKLNMETAQMPWRELQRYFASGHILAICDGLDMVSVAVMMAADDMENISRLVAQKQIEKVTDEQAQAWFEEDVELWTVVIKPWILVQTRKNPVPDGTLLN</sequence>
<reference evidence="1" key="1">
    <citation type="journal article" date="2022" name="Front. Microbiol.">
        <title>New perspectives on an old grouping: The genomic and phenotypic variability of Oxalobacter formigenes and the implications for calcium oxalate stone prevention.</title>
        <authorList>
            <person name="Chmiel J.A."/>
            <person name="Carr C."/>
            <person name="Stuivenberg G.A."/>
            <person name="Venema R."/>
            <person name="Chanyi R.M."/>
            <person name="Al K.F."/>
            <person name="Giguere D."/>
            <person name="Say H."/>
            <person name="Akouris P.P."/>
            <person name="Dominguez Romero S.A."/>
            <person name="Kwong A."/>
            <person name="Tai V."/>
            <person name="Koval S.F."/>
            <person name="Razvi H."/>
            <person name="Bjazevic J."/>
            <person name="Burton J.P."/>
        </authorList>
    </citation>
    <scope>NUCLEOTIDE SEQUENCE</scope>
    <source>
        <strain evidence="1">WoOx3</strain>
    </source>
</reference>